<dbReference type="PANTHER" id="PTHR34189:SF13">
    <property type="entry name" value="TRANSMEMBRANE PROTEIN"/>
    <property type="match status" value="1"/>
</dbReference>
<keyword evidence="2" id="KW-0472">Membrane</keyword>
<feature type="compositionally biased region" description="Polar residues" evidence="1">
    <location>
        <begin position="1"/>
        <end position="23"/>
    </location>
</feature>
<dbReference type="Proteomes" id="UP001168098">
    <property type="component" value="Unassembled WGS sequence"/>
</dbReference>
<protein>
    <recommendedName>
        <fullName evidence="5">Transmembrane protein</fullName>
    </recommendedName>
</protein>
<evidence type="ECO:0000256" key="1">
    <source>
        <dbReference type="SAM" id="MobiDB-lite"/>
    </source>
</evidence>
<evidence type="ECO:0000313" key="4">
    <source>
        <dbReference type="Proteomes" id="UP001168098"/>
    </source>
</evidence>
<keyword evidence="2" id="KW-0812">Transmembrane</keyword>
<sequence>MHRISSATRVSDEFFNSTTSPSATPDADQLPTYDPLSHVAKKERTRIRSAENAIHAIPLVLLLCVITLWFFSNPAVDIVNKGASIVPRQKGSTVNGNIKSDLTQNKLLKDLEQEDSDPTKELLHQKGPKSSENESY</sequence>
<keyword evidence="2" id="KW-1133">Transmembrane helix</keyword>
<reference evidence="3 4" key="1">
    <citation type="journal article" date="2023" name="BMC Biotechnol.">
        <title>Vitis rotundifolia cv Carlos genome sequencing.</title>
        <authorList>
            <person name="Huff M."/>
            <person name="Hulse-Kemp A."/>
            <person name="Scheffler B."/>
            <person name="Youngblood R."/>
            <person name="Simpson S."/>
            <person name="Babiker E."/>
            <person name="Staton M."/>
        </authorList>
    </citation>
    <scope>NUCLEOTIDE SEQUENCE [LARGE SCALE GENOMIC DNA]</scope>
    <source>
        <tissue evidence="3">Leaf</tissue>
    </source>
</reference>
<feature type="region of interest" description="Disordered" evidence="1">
    <location>
        <begin position="1"/>
        <end position="34"/>
    </location>
</feature>
<feature type="transmembrane region" description="Helical" evidence="2">
    <location>
        <begin position="52"/>
        <end position="71"/>
    </location>
</feature>
<proteinExistence type="predicted"/>
<name>A0AA39E557_VITRO</name>
<keyword evidence="4" id="KW-1185">Reference proteome</keyword>
<evidence type="ECO:0008006" key="5">
    <source>
        <dbReference type="Google" id="ProtNLM"/>
    </source>
</evidence>
<dbReference type="EMBL" id="JARBHA010000002">
    <property type="protein sequence ID" value="KAJ9707005.1"/>
    <property type="molecule type" value="Genomic_DNA"/>
</dbReference>
<feature type="region of interest" description="Disordered" evidence="1">
    <location>
        <begin position="109"/>
        <end position="136"/>
    </location>
</feature>
<organism evidence="3 4">
    <name type="scientific">Vitis rotundifolia</name>
    <name type="common">Muscadine grape</name>
    <dbReference type="NCBI Taxonomy" id="103349"/>
    <lineage>
        <taxon>Eukaryota</taxon>
        <taxon>Viridiplantae</taxon>
        <taxon>Streptophyta</taxon>
        <taxon>Embryophyta</taxon>
        <taxon>Tracheophyta</taxon>
        <taxon>Spermatophyta</taxon>
        <taxon>Magnoliopsida</taxon>
        <taxon>eudicotyledons</taxon>
        <taxon>Gunneridae</taxon>
        <taxon>Pentapetalae</taxon>
        <taxon>rosids</taxon>
        <taxon>Vitales</taxon>
        <taxon>Vitaceae</taxon>
        <taxon>Viteae</taxon>
        <taxon>Vitis</taxon>
    </lineage>
</organism>
<dbReference type="PANTHER" id="PTHR34189">
    <property type="entry name" value="TRANSMEMBRANE PROTEIN"/>
    <property type="match status" value="1"/>
</dbReference>
<evidence type="ECO:0000256" key="2">
    <source>
        <dbReference type="SAM" id="Phobius"/>
    </source>
</evidence>
<gene>
    <name evidence="3" type="ORF">PVL29_002125</name>
</gene>
<comment type="caution">
    <text evidence="3">The sequence shown here is derived from an EMBL/GenBank/DDBJ whole genome shotgun (WGS) entry which is preliminary data.</text>
</comment>
<accession>A0AA39E557</accession>
<dbReference type="AlphaFoldDB" id="A0AA39E557"/>
<evidence type="ECO:0000313" key="3">
    <source>
        <dbReference type="EMBL" id="KAJ9707005.1"/>
    </source>
</evidence>